<gene>
    <name evidence="1" type="ORF">ZT3D7_G10951</name>
</gene>
<sequence>MSPLSLTKLPPELRLRIYTHIFITHFDRSLMFYPSYPFFWPEILESSSLIRHESLPEYRAFLAAEQERLEELIAGPPQERCWHGPPYNYYCDQSYAECWSLIKMERERVRFFDSGEVALRGNKGSG</sequence>
<evidence type="ECO:0000313" key="1">
    <source>
        <dbReference type="EMBL" id="SMQ55796.1"/>
    </source>
</evidence>
<evidence type="ECO:0008006" key="3">
    <source>
        <dbReference type="Google" id="ProtNLM"/>
    </source>
</evidence>
<dbReference type="EMBL" id="LT853703">
    <property type="protein sequence ID" value="SMQ55796.1"/>
    <property type="molecule type" value="Genomic_DNA"/>
</dbReference>
<keyword evidence="2" id="KW-1185">Reference proteome</keyword>
<reference evidence="1 2" key="1">
    <citation type="submission" date="2016-06" db="EMBL/GenBank/DDBJ databases">
        <authorList>
            <person name="Kjaerup R.B."/>
            <person name="Dalgaard T.S."/>
            <person name="Juul-Madsen H.R."/>
        </authorList>
    </citation>
    <scope>NUCLEOTIDE SEQUENCE [LARGE SCALE GENOMIC DNA]</scope>
</reference>
<protein>
    <recommendedName>
        <fullName evidence="3">F-box domain-containing protein</fullName>
    </recommendedName>
</protein>
<dbReference type="Proteomes" id="UP000215127">
    <property type="component" value="Chromosome 12"/>
</dbReference>
<accession>A0A1X7S7Y6</accession>
<evidence type="ECO:0000313" key="2">
    <source>
        <dbReference type="Proteomes" id="UP000215127"/>
    </source>
</evidence>
<proteinExistence type="predicted"/>
<organism evidence="1 2">
    <name type="scientific">Zymoseptoria tritici (strain ST99CH_3D7)</name>
    <dbReference type="NCBI Taxonomy" id="1276538"/>
    <lineage>
        <taxon>Eukaryota</taxon>
        <taxon>Fungi</taxon>
        <taxon>Dikarya</taxon>
        <taxon>Ascomycota</taxon>
        <taxon>Pezizomycotina</taxon>
        <taxon>Dothideomycetes</taxon>
        <taxon>Dothideomycetidae</taxon>
        <taxon>Mycosphaerellales</taxon>
        <taxon>Mycosphaerellaceae</taxon>
        <taxon>Zymoseptoria</taxon>
    </lineage>
</organism>
<dbReference type="AlphaFoldDB" id="A0A1X7S7Y6"/>
<name>A0A1X7S7Y6_ZYMT9</name>